<dbReference type="InterPro" id="IPR002933">
    <property type="entry name" value="Peptidase_M20"/>
</dbReference>
<dbReference type="Gene3D" id="3.30.70.360">
    <property type="match status" value="1"/>
</dbReference>
<feature type="binding site" evidence="1">
    <location>
        <position position="165"/>
    </location>
    <ligand>
        <name>Mn(2+)</name>
        <dbReference type="ChEBI" id="CHEBI:29035"/>
        <label>2</label>
    </ligand>
</feature>
<dbReference type="InterPro" id="IPR036264">
    <property type="entry name" value="Bact_exopeptidase_dim_dom"/>
</dbReference>
<evidence type="ECO:0000313" key="3">
    <source>
        <dbReference type="Proteomes" id="UP000282321"/>
    </source>
</evidence>
<evidence type="ECO:0000256" key="1">
    <source>
        <dbReference type="PIRSR" id="PIRSR005962-1"/>
    </source>
</evidence>
<accession>A0A660SAS6</accession>
<dbReference type="InterPro" id="IPR017439">
    <property type="entry name" value="Amidohydrolase"/>
</dbReference>
<sequence>MFGNTWLYKGLIHMCDIIQIRRELHQIPEVGMDLPKTLKYIINHLEGLKNIDYKVIEGKAVVAKTKHHKNNRFLAFRSDMDALPVEELNDISYKSIHPGIMHACGHDAHMAILLCFAEYINSLEDPEIGVMFIFQPGEEGNAGAKWLIDHGIFKEYVPERIFALHMFPSLRTGVVASRPGPLFIGTEEFHLKLHGTGGHAGFPENSIDLIEIFVNIFSDSRREAIKIANGDKYIFFFGKTITNGRNNVFPSILNTEGTIRAYDNTLMKALENNLLKYCKLYANNNFELSFSTPYLPVVNDSDSFSIIKKASADNKILLKEIEPLRIGEDFSYYLSKTRGAMFLLGCAGNGIFNRKLHSQNFEIDESSLKIGLNLFITIYDLCI</sequence>
<feature type="binding site" evidence="1">
    <location>
        <position position="139"/>
    </location>
    <ligand>
        <name>Mn(2+)</name>
        <dbReference type="ChEBI" id="CHEBI:29035"/>
        <label>2</label>
    </ligand>
</feature>
<gene>
    <name evidence="2" type="ORF">DRP44_01130</name>
</gene>
<feature type="binding site" evidence="1">
    <location>
        <position position="106"/>
    </location>
    <ligand>
        <name>Mn(2+)</name>
        <dbReference type="ChEBI" id="CHEBI:29035"/>
        <label>2</label>
    </ligand>
</feature>
<dbReference type="SUPFAM" id="SSF55031">
    <property type="entry name" value="Bacterial exopeptidase dimerisation domain"/>
    <property type="match status" value="1"/>
</dbReference>
<dbReference type="Pfam" id="PF01546">
    <property type="entry name" value="Peptidase_M20"/>
    <property type="match status" value="1"/>
</dbReference>
<protein>
    <recommendedName>
        <fullName evidence="4">Amidohydrolase</fullName>
    </recommendedName>
</protein>
<dbReference type="AlphaFoldDB" id="A0A660SAS6"/>
<dbReference type="GO" id="GO:0046872">
    <property type="term" value="F:metal ion binding"/>
    <property type="evidence" value="ECO:0007669"/>
    <property type="project" value="UniProtKB-KW"/>
</dbReference>
<dbReference type="PANTHER" id="PTHR11014">
    <property type="entry name" value="PEPTIDASE M20 FAMILY MEMBER"/>
    <property type="match status" value="1"/>
</dbReference>
<dbReference type="Gene3D" id="3.40.630.10">
    <property type="entry name" value="Zn peptidases"/>
    <property type="match status" value="1"/>
</dbReference>
<evidence type="ECO:0000313" key="2">
    <source>
        <dbReference type="EMBL" id="RKX67898.1"/>
    </source>
</evidence>
<reference evidence="2 3" key="1">
    <citation type="submission" date="2018-06" db="EMBL/GenBank/DDBJ databases">
        <title>Extensive metabolic versatility and redundancy in microbially diverse, dynamic hydrothermal sediments.</title>
        <authorList>
            <person name="Dombrowski N."/>
            <person name="Teske A."/>
            <person name="Baker B.J."/>
        </authorList>
    </citation>
    <scope>NUCLEOTIDE SEQUENCE [LARGE SCALE GENOMIC DNA]</scope>
    <source>
        <strain evidence="2">B35_G9</strain>
    </source>
</reference>
<dbReference type="NCBIfam" id="TIGR01891">
    <property type="entry name" value="amidohydrolases"/>
    <property type="match status" value="1"/>
</dbReference>
<comment type="caution">
    <text evidence="2">The sequence shown here is derived from an EMBL/GenBank/DDBJ whole genome shotgun (WGS) entry which is preliminary data.</text>
</comment>
<organism evidence="2 3">
    <name type="scientific">candidate division TA06 bacterium</name>
    <dbReference type="NCBI Taxonomy" id="2250710"/>
    <lineage>
        <taxon>Bacteria</taxon>
        <taxon>Bacteria division TA06</taxon>
    </lineage>
</organism>
<feature type="binding site" evidence="1">
    <location>
        <position position="357"/>
    </location>
    <ligand>
        <name>Mn(2+)</name>
        <dbReference type="ChEBI" id="CHEBI:29035"/>
        <label>2</label>
    </ligand>
</feature>
<comment type="cofactor">
    <cofactor evidence="1">
        <name>Mn(2+)</name>
        <dbReference type="ChEBI" id="CHEBI:29035"/>
    </cofactor>
    <text evidence="1">The Mn(2+) ion enhances activity.</text>
</comment>
<name>A0A660SAS6_UNCT6</name>
<dbReference type="PANTHER" id="PTHR11014:SF63">
    <property type="entry name" value="METALLOPEPTIDASE, PUTATIVE (AFU_ORTHOLOGUE AFUA_6G09600)-RELATED"/>
    <property type="match status" value="1"/>
</dbReference>
<keyword evidence="1" id="KW-0479">Metal-binding</keyword>
<proteinExistence type="predicted"/>
<keyword evidence="1" id="KW-0464">Manganese</keyword>
<feature type="binding site" evidence="1">
    <location>
        <position position="104"/>
    </location>
    <ligand>
        <name>Mn(2+)</name>
        <dbReference type="ChEBI" id="CHEBI:29035"/>
        <label>2</label>
    </ligand>
</feature>
<dbReference type="GO" id="GO:0016787">
    <property type="term" value="F:hydrolase activity"/>
    <property type="evidence" value="ECO:0007669"/>
    <property type="project" value="InterPro"/>
</dbReference>
<dbReference type="PIRSF" id="PIRSF005962">
    <property type="entry name" value="Pept_M20D_amidohydro"/>
    <property type="match status" value="1"/>
</dbReference>
<evidence type="ECO:0008006" key="4">
    <source>
        <dbReference type="Google" id="ProtNLM"/>
    </source>
</evidence>
<dbReference type="EMBL" id="QNBC01000007">
    <property type="protein sequence ID" value="RKX67898.1"/>
    <property type="molecule type" value="Genomic_DNA"/>
</dbReference>
<dbReference type="Proteomes" id="UP000282321">
    <property type="component" value="Unassembled WGS sequence"/>
</dbReference>
<dbReference type="SUPFAM" id="SSF53187">
    <property type="entry name" value="Zn-dependent exopeptidases"/>
    <property type="match status" value="1"/>
</dbReference>
<dbReference type="CDD" id="cd03886">
    <property type="entry name" value="M20_Acy1"/>
    <property type="match status" value="1"/>
</dbReference>